<dbReference type="InterPro" id="IPR036291">
    <property type="entry name" value="NAD(P)-bd_dom_sf"/>
</dbReference>
<dbReference type="Gene3D" id="3.40.50.720">
    <property type="entry name" value="NAD(P)-binding Rossmann-like Domain"/>
    <property type="match status" value="1"/>
</dbReference>
<gene>
    <name evidence="3" type="ORF">HNR05_001932</name>
</gene>
<evidence type="ECO:0000313" key="3">
    <source>
        <dbReference type="EMBL" id="NYJ20141.1"/>
    </source>
</evidence>
<name>A0A7Z0EEG2_9MICO</name>
<dbReference type="Pfam" id="PF03807">
    <property type="entry name" value="F420_oxidored"/>
    <property type="match status" value="1"/>
</dbReference>
<dbReference type="AlphaFoldDB" id="A0A7Z0EEG2"/>
<dbReference type="Proteomes" id="UP000537260">
    <property type="component" value="Unassembled WGS sequence"/>
</dbReference>
<dbReference type="PANTHER" id="PTHR14239:SF10">
    <property type="entry name" value="REDUCTASE"/>
    <property type="match status" value="1"/>
</dbReference>
<evidence type="ECO:0000256" key="1">
    <source>
        <dbReference type="ARBA" id="ARBA00023002"/>
    </source>
</evidence>
<reference evidence="3 4" key="1">
    <citation type="submission" date="2020-07" db="EMBL/GenBank/DDBJ databases">
        <title>Sequencing the genomes of 1000 actinobacteria strains.</title>
        <authorList>
            <person name="Klenk H.-P."/>
        </authorList>
    </citation>
    <scope>NUCLEOTIDE SEQUENCE [LARGE SCALE GENOMIC DNA]</scope>
    <source>
        <strain evidence="3 4">LI1</strain>
    </source>
</reference>
<dbReference type="InterPro" id="IPR051267">
    <property type="entry name" value="STEAP_metalloreductase"/>
</dbReference>
<dbReference type="PANTHER" id="PTHR14239">
    <property type="entry name" value="DUDULIN-RELATED"/>
    <property type="match status" value="1"/>
</dbReference>
<evidence type="ECO:0000313" key="4">
    <source>
        <dbReference type="Proteomes" id="UP000537260"/>
    </source>
</evidence>
<dbReference type="InterPro" id="IPR028939">
    <property type="entry name" value="P5C_Rdtase_cat_N"/>
</dbReference>
<dbReference type="SUPFAM" id="SSF51735">
    <property type="entry name" value="NAD(P)-binding Rossmann-fold domains"/>
    <property type="match status" value="1"/>
</dbReference>
<comment type="caution">
    <text evidence="3">The sequence shown here is derived from an EMBL/GenBank/DDBJ whole genome shotgun (WGS) entry which is preliminary data.</text>
</comment>
<sequence length="231" mass="24660">MRADGNIPSALIVVTTMTTLGLIGAGQIGSQLARLGVANGYDVIVSNSRGPETLRDLVAELGPHARAATAAETAAQADLVVVTIPLKDIDDLPVAELAEKVVIDTNNYYPQRDGDIEALENESTTTAELLQRLLPTSKVVKAFNHIYASTLTEDGQPAGTENRRALIVAGDDSTAKQTVTDLIDTFGFDVVDLGPLAEGWRIQRDTPGYGLRLNRAELTDAAASAKRYRDM</sequence>
<proteinExistence type="predicted"/>
<evidence type="ECO:0000259" key="2">
    <source>
        <dbReference type="Pfam" id="PF03807"/>
    </source>
</evidence>
<dbReference type="GO" id="GO:0016491">
    <property type="term" value="F:oxidoreductase activity"/>
    <property type="evidence" value="ECO:0007669"/>
    <property type="project" value="UniProtKB-KW"/>
</dbReference>
<accession>A0A7Z0EEG2</accession>
<keyword evidence="1" id="KW-0560">Oxidoreductase</keyword>
<organism evidence="3 4">
    <name type="scientific">Glaciibacter psychrotolerans</name>
    <dbReference type="NCBI Taxonomy" id="670054"/>
    <lineage>
        <taxon>Bacteria</taxon>
        <taxon>Bacillati</taxon>
        <taxon>Actinomycetota</taxon>
        <taxon>Actinomycetes</taxon>
        <taxon>Micrococcales</taxon>
        <taxon>Microbacteriaceae</taxon>
        <taxon>Glaciibacter</taxon>
    </lineage>
</organism>
<feature type="domain" description="Pyrroline-5-carboxylate reductase catalytic N-terminal" evidence="2">
    <location>
        <begin position="20"/>
        <end position="108"/>
    </location>
</feature>
<dbReference type="EMBL" id="JACCFM010000001">
    <property type="protein sequence ID" value="NYJ20141.1"/>
    <property type="molecule type" value="Genomic_DNA"/>
</dbReference>
<protein>
    <recommendedName>
        <fullName evidence="2">Pyrroline-5-carboxylate reductase catalytic N-terminal domain-containing protein</fullName>
    </recommendedName>
</protein>
<keyword evidence="4" id="KW-1185">Reference proteome</keyword>